<keyword evidence="3" id="KW-0812">Transmembrane</keyword>
<comment type="caution">
    <text evidence="4">The sequence shown here is derived from an EMBL/GenBank/DDBJ whole genome shotgun (WGS) entry which is preliminary data.</text>
</comment>
<feature type="compositionally biased region" description="Pro residues" evidence="2">
    <location>
        <begin position="33"/>
        <end position="46"/>
    </location>
</feature>
<dbReference type="EMBL" id="BAAANL010000008">
    <property type="protein sequence ID" value="GAA1873376.1"/>
    <property type="molecule type" value="Genomic_DNA"/>
</dbReference>
<dbReference type="Proteomes" id="UP001501094">
    <property type="component" value="Unassembled WGS sequence"/>
</dbReference>
<feature type="compositionally biased region" description="Pro residues" evidence="2">
    <location>
        <begin position="1"/>
        <end position="24"/>
    </location>
</feature>
<evidence type="ECO:0000256" key="2">
    <source>
        <dbReference type="SAM" id="MobiDB-lite"/>
    </source>
</evidence>
<evidence type="ECO:0000256" key="1">
    <source>
        <dbReference type="SAM" id="Coils"/>
    </source>
</evidence>
<keyword evidence="3" id="KW-0472">Membrane</keyword>
<name>A0ABN2NMU0_9MICO</name>
<evidence type="ECO:0000313" key="4">
    <source>
        <dbReference type="EMBL" id="GAA1873376.1"/>
    </source>
</evidence>
<keyword evidence="1" id="KW-0175">Coiled coil</keyword>
<keyword evidence="5" id="KW-1185">Reference proteome</keyword>
<keyword evidence="3" id="KW-1133">Transmembrane helix</keyword>
<feature type="transmembrane region" description="Helical" evidence="3">
    <location>
        <begin position="60"/>
        <end position="80"/>
    </location>
</feature>
<accession>A0ABN2NMU0</accession>
<feature type="coiled-coil region" evidence="1">
    <location>
        <begin position="103"/>
        <end position="144"/>
    </location>
</feature>
<organism evidence="4 5">
    <name type="scientific">Myceligenerans crystallogenes</name>
    <dbReference type="NCBI Taxonomy" id="316335"/>
    <lineage>
        <taxon>Bacteria</taxon>
        <taxon>Bacillati</taxon>
        <taxon>Actinomycetota</taxon>
        <taxon>Actinomycetes</taxon>
        <taxon>Micrococcales</taxon>
        <taxon>Promicromonosporaceae</taxon>
        <taxon>Myceligenerans</taxon>
    </lineage>
</organism>
<sequence>MTTRLPPVPPPPPERAARPAPPAVSRPAARAVPLPPPPPPPAMPGPPALVAPARRARPGAAPWLALALVATLVLAGYLWVTTTQWQATSAQWESEAHRYASQVATLDLQLDGANAELAAARDQLATATGRISELANEKAQLGDQRVASQQYLDYQMRVSEAAAKVAVALGQCVDGQDELITYLGDADAYDPGDLRRFRNQVDDLCDQARDANRALQQELDQ</sequence>
<evidence type="ECO:0000256" key="3">
    <source>
        <dbReference type="SAM" id="Phobius"/>
    </source>
</evidence>
<evidence type="ECO:0000313" key="5">
    <source>
        <dbReference type="Proteomes" id="UP001501094"/>
    </source>
</evidence>
<protein>
    <submittedName>
        <fullName evidence="4">Uncharacterized protein</fullName>
    </submittedName>
</protein>
<feature type="coiled-coil region" evidence="1">
    <location>
        <begin position="194"/>
        <end position="221"/>
    </location>
</feature>
<reference evidence="4 5" key="1">
    <citation type="journal article" date="2019" name="Int. J. Syst. Evol. Microbiol.">
        <title>The Global Catalogue of Microorganisms (GCM) 10K type strain sequencing project: providing services to taxonomists for standard genome sequencing and annotation.</title>
        <authorList>
            <consortium name="The Broad Institute Genomics Platform"/>
            <consortium name="The Broad Institute Genome Sequencing Center for Infectious Disease"/>
            <person name="Wu L."/>
            <person name="Ma J."/>
        </authorList>
    </citation>
    <scope>NUCLEOTIDE SEQUENCE [LARGE SCALE GENOMIC DNA]</scope>
    <source>
        <strain evidence="4 5">JCM 14326</strain>
    </source>
</reference>
<gene>
    <name evidence="4" type="ORF">GCM10009751_36080</name>
</gene>
<feature type="region of interest" description="Disordered" evidence="2">
    <location>
        <begin position="1"/>
        <end position="46"/>
    </location>
</feature>
<proteinExistence type="predicted"/>